<evidence type="ECO:0000313" key="1">
    <source>
        <dbReference type="EMBL" id="KAF9618691.1"/>
    </source>
</evidence>
<dbReference type="EMBL" id="JADFTS010000002">
    <property type="protein sequence ID" value="KAF9618691.1"/>
    <property type="molecule type" value="Genomic_DNA"/>
</dbReference>
<proteinExistence type="predicted"/>
<dbReference type="AlphaFoldDB" id="A0A835IIX1"/>
<evidence type="ECO:0000313" key="2">
    <source>
        <dbReference type="Proteomes" id="UP000631114"/>
    </source>
</evidence>
<dbReference type="OrthoDB" id="1735851at2759"/>
<keyword evidence="2" id="KW-1185">Reference proteome</keyword>
<protein>
    <submittedName>
        <fullName evidence="1">Uncharacterized protein</fullName>
    </submittedName>
</protein>
<dbReference type="Proteomes" id="UP000631114">
    <property type="component" value="Unassembled WGS sequence"/>
</dbReference>
<reference evidence="1 2" key="1">
    <citation type="submission" date="2020-10" db="EMBL/GenBank/DDBJ databases">
        <title>The Coptis chinensis genome and diversification of protoberbering-type alkaloids.</title>
        <authorList>
            <person name="Wang B."/>
            <person name="Shu S."/>
            <person name="Song C."/>
            <person name="Liu Y."/>
        </authorList>
    </citation>
    <scope>NUCLEOTIDE SEQUENCE [LARGE SCALE GENOMIC DNA]</scope>
    <source>
        <strain evidence="1">HL-2020</strain>
        <tissue evidence="1">Leaf</tissue>
    </source>
</reference>
<organism evidence="1 2">
    <name type="scientific">Coptis chinensis</name>
    <dbReference type="NCBI Taxonomy" id="261450"/>
    <lineage>
        <taxon>Eukaryota</taxon>
        <taxon>Viridiplantae</taxon>
        <taxon>Streptophyta</taxon>
        <taxon>Embryophyta</taxon>
        <taxon>Tracheophyta</taxon>
        <taxon>Spermatophyta</taxon>
        <taxon>Magnoliopsida</taxon>
        <taxon>Ranunculales</taxon>
        <taxon>Ranunculaceae</taxon>
        <taxon>Coptidoideae</taxon>
        <taxon>Coptis</taxon>
    </lineage>
</organism>
<sequence>MLTEARGQNLAPRFNSQWADRGFPRQDAATLPTTQGCSGMAFHSGSVVVAHEVVNAIMGPHTIQTETMIVATGTIAPTMGGASGLTFAACTTGHSMIILAPMGVTSASANST</sequence>
<name>A0A835IIX1_9MAGN</name>
<accession>A0A835IIX1</accession>
<gene>
    <name evidence="1" type="ORF">IFM89_002386</name>
</gene>
<comment type="caution">
    <text evidence="1">The sequence shown here is derived from an EMBL/GenBank/DDBJ whole genome shotgun (WGS) entry which is preliminary data.</text>
</comment>